<dbReference type="EMBL" id="LGRX02035420">
    <property type="protein sequence ID" value="KAK3234923.1"/>
    <property type="molecule type" value="Genomic_DNA"/>
</dbReference>
<proteinExistence type="predicted"/>
<feature type="compositionally biased region" description="Basic and acidic residues" evidence="1">
    <location>
        <begin position="30"/>
        <end position="39"/>
    </location>
</feature>
<feature type="compositionally biased region" description="Basic and acidic residues" evidence="1">
    <location>
        <begin position="1"/>
        <end position="14"/>
    </location>
</feature>
<feature type="compositionally biased region" description="Low complexity" evidence="1">
    <location>
        <begin position="40"/>
        <end position="51"/>
    </location>
</feature>
<comment type="caution">
    <text evidence="2">The sequence shown here is derived from an EMBL/GenBank/DDBJ whole genome shotgun (WGS) entry which is preliminary data.</text>
</comment>
<feature type="region of interest" description="Disordered" evidence="1">
    <location>
        <begin position="1"/>
        <end position="102"/>
    </location>
</feature>
<evidence type="ECO:0000313" key="2">
    <source>
        <dbReference type="EMBL" id="KAK3234923.1"/>
    </source>
</evidence>
<reference evidence="2 3" key="1">
    <citation type="journal article" date="2015" name="Genome Biol. Evol.">
        <title>Comparative Genomics of a Bacterivorous Green Alga Reveals Evolutionary Causalities and Consequences of Phago-Mixotrophic Mode of Nutrition.</title>
        <authorList>
            <person name="Burns J.A."/>
            <person name="Paasch A."/>
            <person name="Narechania A."/>
            <person name="Kim E."/>
        </authorList>
    </citation>
    <scope>NUCLEOTIDE SEQUENCE [LARGE SCALE GENOMIC DNA]</scope>
    <source>
        <strain evidence="2 3">PLY_AMNH</strain>
    </source>
</reference>
<dbReference type="Proteomes" id="UP001190700">
    <property type="component" value="Unassembled WGS sequence"/>
</dbReference>
<feature type="compositionally biased region" description="Basic residues" evidence="1">
    <location>
        <begin position="78"/>
        <end position="90"/>
    </location>
</feature>
<accession>A0AAE0ENC0</accession>
<keyword evidence="3" id="KW-1185">Reference proteome</keyword>
<sequence>MAKKMAKEKEEGGRKPKKASLANKATAARSSEEDVHTQTEAELAEQQALEAVASFTRQKLQSRAEAAGNPASDEDLWKKKKKLGARRRKKEQSTISVSGMQEGFEVVPLEGTSSTSRTVSRGVTFLKEKLQGANVKRSIDMIATQKSSKRMRRQPNLYFVSKE</sequence>
<feature type="region of interest" description="Disordered" evidence="1">
    <location>
        <begin position="144"/>
        <end position="163"/>
    </location>
</feature>
<gene>
    <name evidence="2" type="ORF">CYMTET_54849</name>
</gene>
<dbReference type="AlphaFoldDB" id="A0AAE0ENC0"/>
<evidence type="ECO:0000256" key="1">
    <source>
        <dbReference type="SAM" id="MobiDB-lite"/>
    </source>
</evidence>
<organism evidence="2 3">
    <name type="scientific">Cymbomonas tetramitiformis</name>
    <dbReference type="NCBI Taxonomy" id="36881"/>
    <lineage>
        <taxon>Eukaryota</taxon>
        <taxon>Viridiplantae</taxon>
        <taxon>Chlorophyta</taxon>
        <taxon>Pyramimonadophyceae</taxon>
        <taxon>Pyramimonadales</taxon>
        <taxon>Pyramimonadaceae</taxon>
        <taxon>Cymbomonas</taxon>
    </lineage>
</organism>
<name>A0AAE0ENC0_9CHLO</name>
<protein>
    <submittedName>
        <fullName evidence="2">Uncharacterized protein</fullName>
    </submittedName>
</protein>
<evidence type="ECO:0000313" key="3">
    <source>
        <dbReference type="Proteomes" id="UP001190700"/>
    </source>
</evidence>